<keyword evidence="2" id="KW-1185">Reference proteome</keyword>
<dbReference type="EMBL" id="GG662308">
    <property type="protein sequence ID" value="EAS06091.2"/>
    <property type="molecule type" value="Genomic_DNA"/>
</dbReference>
<dbReference type="InParanoid" id="I7MMN4"/>
<dbReference type="GeneID" id="7824799"/>
<evidence type="ECO:0000313" key="2">
    <source>
        <dbReference type="Proteomes" id="UP000009168"/>
    </source>
</evidence>
<name>I7MMN4_TETTS</name>
<gene>
    <name evidence="1" type="ORF">TTHERM_00670150</name>
</gene>
<dbReference type="RefSeq" id="XP_001026336.2">
    <property type="nucleotide sequence ID" value="XM_001026336.2"/>
</dbReference>
<organism evidence="1 2">
    <name type="scientific">Tetrahymena thermophila (strain SB210)</name>
    <dbReference type="NCBI Taxonomy" id="312017"/>
    <lineage>
        <taxon>Eukaryota</taxon>
        <taxon>Sar</taxon>
        <taxon>Alveolata</taxon>
        <taxon>Ciliophora</taxon>
        <taxon>Intramacronucleata</taxon>
        <taxon>Oligohymenophorea</taxon>
        <taxon>Hymenostomatida</taxon>
        <taxon>Tetrahymenina</taxon>
        <taxon>Tetrahymenidae</taxon>
        <taxon>Tetrahymena</taxon>
    </lineage>
</organism>
<protein>
    <submittedName>
        <fullName evidence="1">Uncharacterized protein</fullName>
    </submittedName>
</protein>
<dbReference type="KEGG" id="tet:TTHERM_00670150"/>
<accession>I7MMN4</accession>
<dbReference type="Proteomes" id="UP000009168">
    <property type="component" value="Unassembled WGS sequence"/>
</dbReference>
<sequence length="571" mass="68994">MVKLEVQLTISNLLRMRFAPRNWILFVNKVSISGDFFQQVSSNKNTTLFQGTIDQRFKNRAEIFNKFLEFQQDHTIKYNIGQIFDHFNELIVNELYFEQINKDKKITNIINEFQQKCSFQNQKLNHFQILQIGKNIIQGAGKSTIQQMNEDKCFLRMLFNDLFTFQQEFQQLQFSISYKLFEHYMGKNCFMKKTCKILTNRKNMNYNDFLHSAFTQISQKQKAQFYYYQNHIMLFESKCLFINYNFFLRKNPTQYVSGFQIDERNLYEMMYLQISEQRMQLTAIKQLMTQPSLMFCFFENGLITNNFWNNIFDIYHQDKFKYNKLFKLNFFQFSCKNVTVGEYMYDFYRDEKEKQYEQYESICKYMKGFQVRHDIVLENQAYFYFLCNIMFSNNDQRMILDTIKNKRINNQNEYKLDSNLIKAIMEEISEQQNQVQKTQCSGFGIFKLNKSSKKKVQQCRIEKCFYNLDGSISKQPIIIKNPINPSIDYELILNQNKINIDIKNDEQEEEQKNQYIPQDVNQYNIEEEEICFLNNDHVMVNSDEIDLDYKQSQFNKKNKQQQNFGFISLDD</sequence>
<reference evidence="2" key="1">
    <citation type="journal article" date="2006" name="PLoS Biol.">
        <title>Macronuclear genome sequence of the ciliate Tetrahymena thermophila, a model eukaryote.</title>
        <authorList>
            <person name="Eisen J.A."/>
            <person name="Coyne R.S."/>
            <person name="Wu M."/>
            <person name="Wu D."/>
            <person name="Thiagarajan M."/>
            <person name="Wortman J.R."/>
            <person name="Badger J.H."/>
            <person name="Ren Q."/>
            <person name="Amedeo P."/>
            <person name="Jones K.M."/>
            <person name="Tallon L.J."/>
            <person name="Delcher A.L."/>
            <person name="Salzberg S.L."/>
            <person name="Silva J.C."/>
            <person name="Haas B.J."/>
            <person name="Majoros W.H."/>
            <person name="Farzad M."/>
            <person name="Carlton J.M."/>
            <person name="Smith R.K. Jr."/>
            <person name="Garg J."/>
            <person name="Pearlman R.E."/>
            <person name="Karrer K.M."/>
            <person name="Sun L."/>
            <person name="Manning G."/>
            <person name="Elde N.C."/>
            <person name="Turkewitz A.P."/>
            <person name="Asai D.J."/>
            <person name="Wilkes D.E."/>
            <person name="Wang Y."/>
            <person name="Cai H."/>
            <person name="Collins K."/>
            <person name="Stewart B.A."/>
            <person name="Lee S.R."/>
            <person name="Wilamowska K."/>
            <person name="Weinberg Z."/>
            <person name="Ruzzo W.L."/>
            <person name="Wloga D."/>
            <person name="Gaertig J."/>
            <person name="Frankel J."/>
            <person name="Tsao C.-C."/>
            <person name="Gorovsky M.A."/>
            <person name="Keeling P.J."/>
            <person name="Waller R.F."/>
            <person name="Patron N.J."/>
            <person name="Cherry J.M."/>
            <person name="Stover N.A."/>
            <person name="Krieger C.J."/>
            <person name="del Toro C."/>
            <person name="Ryder H.F."/>
            <person name="Williamson S.C."/>
            <person name="Barbeau R.A."/>
            <person name="Hamilton E.P."/>
            <person name="Orias E."/>
        </authorList>
    </citation>
    <scope>NUCLEOTIDE SEQUENCE [LARGE SCALE GENOMIC DNA]</scope>
    <source>
        <strain evidence="2">SB210</strain>
    </source>
</reference>
<evidence type="ECO:0000313" key="1">
    <source>
        <dbReference type="EMBL" id="EAS06091.2"/>
    </source>
</evidence>
<dbReference type="AlphaFoldDB" id="I7MMN4"/>
<proteinExistence type="predicted"/>